<dbReference type="InterPro" id="IPR036188">
    <property type="entry name" value="FAD/NAD-bd_sf"/>
</dbReference>
<evidence type="ECO:0000313" key="4">
    <source>
        <dbReference type="Proteomes" id="UP000641514"/>
    </source>
</evidence>
<keyword evidence="1" id="KW-0560">Oxidoreductase</keyword>
<dbReference type="PRINTS" id="PR00368">
    <property type="entry name" value="FADPNR"/>
</dbReference>
<reference evidence="3" key="2">
    <citation type="submission" date="2020-09" db="EMBL/GenBank/DDBJ databases">
        <authorList>
            <person name="Sun Q."/>
            <person name="Zhou Y."/>
        </authorList>
    </citation>
    <scope>NUCLEOTIDE SEQUENCE</scope>
    <source>
        <strain evidence="3">CGMCC 1.15478</strain>
    </source>
</reference>
<evidence type="ECO:0000313" key="3">
    <source>
        <dbReference type="EMBL" id="GGC71541.1"/>
    </source>
</evidence>
<dbReference type="PRINTS" id="PR00411">
    <property type="entry name" value="PNDRDTASEI"/>
</dbReference>
<comment type="caution">
    <text evidence="3">The sequence shown here is derived from an EMBL/GenBank/DDBJ whole genome shotgun (WGS) entry which is preliminary data.</text>
</comment>
<keyword evidence="4" id="KW-1185">Reference proteome</keyword>
<dbReference type="EMBL" id="BMJH01000003">
    <property type="protein sequence ID" value="GGC71541.1"/>
    <property type="molecule type" value="Genomic_DNA"/>
</dbReference>
<organism evidence="3 4">
    <name type="scientific">Hoyosella rhizosphaerae</name>
    <dbReference type="NCBI Taxonomy" id="1755582"/>
    <lineage>
        <taxon>Bacteria</taxon>
        <taxon>Bacillati</taxon>
        <taxon>Actinomycetota</taxon>
        <taxon>Actinomycetes</taxon>
        <taxon>Mycobacteriales</taxon>
        <taxon>Hoyosellaceae</taxon>
        <taxon>Hoyosella</taxon>
    </lineage>
</organism>
<sequence>MKDLPVVVVGAGPIGLAAATHLAQRNIPTHVIERGSHAGASVVEWNHVRLFSRWAEVIDPAGRALLTNTEWTPPDDDTYPTGREWVTQYLRPLSEALRSSVEFSYDTEVVGIARRGRDRLVDSGRDTEPFSVYLHTADRQTHKIAARAIIDATGTWQSPNLVGSEGLPAIGEDSAHTRISYRIPDLDSPTVRDELAGKHIAVVGSGHSALTAVGLFAAFAQSHPGTTITWARRRGTAENVFGGGSQDELPQRGALGVRAKKAVEDGLVSTITGFRTEQIETHDDNLELISDTGARIVDVDHVVALTGFRPNNSWLTELRLNLDYTLEAPVALAPLIDPNVHSCGTVYPHGYAELSHPEPNFFIVGMKSYGRAPTFLAMTGFEQVRSIAAALAGDFDSAAQVELTLPDTGVCGGAGVFDDPNAEGSGGCCAPPQSSATVAPAQVIALESLAMPRFGPRN</sequence>
<gene>
    <name evidence="3" type="ORF">GCM10011410_25670</name>
</gene>
<dbReference type="PANTHER" id="PTHR43539">
    <property type="entry name" value="FLAVIN-BINDING MONOOXYGENASE-LIKE PROTEIN (AFU_ORTHOLOGUE AFUA_4G09220)"/>
    <property type="match status" value="1"/>
</dbReference>
<accession>A0A916UF94</accession>
<dbReference type="Pfam" id="PF07992">
    <property type="entry name" value="Pyr_redox_2"/>
    <property type="match status" value="1"/>
</dbReference>
<dbReference type="InterPro" id="IPR050982">
    <property type="entry name" value="Auxin_biosynth/cation_transpt"/>
</dbReference>
<evidence type="ECO:0000256" key="1">
    <source>
        <dbReference type="ARBA" id="ARBA00023002"/>
    </source>
</evidence>
<dbReference type="Gene3D" id="3.50.50.60">
    <property type="entry name" value="FAD/NAD(P)-binding domain"/>
    <property type="match status" value="1"/>
</dbReference>
<dbReference type="Proteomes" id="UP000641514">
    <property type="component" value="Unassembled WGS sequence"/>
</dbReference>
<feature type="domain" description="FAD/NAD(P)-binding" evidence="2">
    <location>
        <begin position="6"/>
        <end position="323"/>
    </location>
</feature>
<dbReference type="InterPro" id="IPR023753">
    <property type="entry name" value="FAD/NAD-binding_dom"/>
</dbReference>
<name>A0A916UF94_9ACTN</name>
<protein>
    <submittedName>
        <fullName evidence="3">Secreted protein</fullName>
    </submittedName>
</protein>
<dbReference type="AlphaFoldDB" id="A0A916UF94"/>
<evidence type="ECO:0000259" key="2">
    <source>
        <dbReference type="Pfam" id="PF07992"/>
    </source>
</evidence>
<dbReference type="GO" id="GO:0050660">
    <property type="term" value="F:flavin adenine dinucleotide binding"/>
    <property type="evidence" value="ECO:0007669"/>
    <property type="project" value="TreeGrafter"/>
</dbReference>
<proteinExistence type="predicted"/>
<reference evidence="3" key="1">
    <citation type="journal article" date="2014" name="Int. J. Syst. Evol. Microbiol.">
        <title>Complete genome sequence of Corynebacterium casei LMG S-19264T (=DSM 44701T), isolated from a smear-ripened cheese.</title>
        <authorList>
            <consortium name="US DOE Joint Genome Institute (JGI-PGF)"/>
            <person name="Walter F."/>
            <person name="Albersmeier A."/>
            <person name="Kalinowski J."/>
            <person name="Ruckert C."/>
        </authorList>
    </citation>
    <scope>NUCLEOTIDE SEQUENCE</scope>
    <source>
        <strain evidence="3">CGMCC 1.15478</strain>
    </source>
</reference>
<dbReference type="PANTHER" id="PTHR43539:SF78">
    <property type="entry name" value="FLAVIN-CONTAINING MONOOXYGENASE"/>
    <property type="match status" value="1"/>
</dbReference>
<dbReference type="SUPFAM" id="SSF51905">
    <property type="entry name" value="FAD/NAD(P)-binding domain"/>
    <property type="match status" value="1"/>
</dbReference>
<dbReference type="GO" id="GO:0004497">
    <property type="term" value="F:monooxygenase activity"/>
    <property type="evidence" value="ECO:0007669"/>
    <property type="project" value="TreeGrafter"/>
</dbReference>